<evidence type="ECO:0000256" key="6">
    <source>
        <dbReference type="ARBA" id="ARBA00022619"/>
    </source>
</evidence>
<feature type="binding site" evidence="14">
    <location>
        <begin position="293"/>
        <end position="299"/>
    </location>
    <ligand>
        <name>NADP(+)</name>
        <dbReference type="ChEBI" id="CHEBI:58349"/>
    </ligand>
</feature>
<dbReference type="GO" id="GO:0009231">
    <property type="term" value="P:riboflavin biosynthetic process"/>
    <property type="evidence" value="ECO:0007669"/>
    <property type="project" value="UniProtKB-UniPathway"/>
</dbReference>
<dbReference type="InterPro" id="IPR011549">
    <property type="entry name" value="RibD_C"/>
</dbReference>
<dbReference type="NCBIfam" id="TIGR00326">
    <property type="entry name" value="eubact_ribD"/>
    <property type="match status" value="1"/>
</dbReference>
<evidence type="ECO:0000256" key="4">
    <source>
        <dbReference type="ARBA" id="ARBA00005259"/>
    </source>
</evidence>
<proteinExistence type="inferred from homology"/>
<comment type="function">
    <text evidence="1 12">Converts 2,5-diamino-6-(ribosylamino)-4(3h)-pyrimidinone 5'-phosphate into 5-amino-6-(ribosylamino)-2,4(1h,3h)-pyrimidinedione 5'-phosphate.</text>
</comment>
<keyword evidence="12 17" id="KW-0378">Hydrolase</keyword>
<dbReference type="PROSITE" id="PS51747">
    <property type="entry name" value="CYT_DCMP_DEAMINASES_2"/>
    <property type="match status" value="1"/>
</dbReference>
<keyword evidence="7 12" id="KW-0479">Metal-binding</keyword>
<evidence type="ECO:0000256" key="11">
    <source>
        <dbReference type="ARBA" id="ARBA00023268"/>
    </source>
</evidence>
<evidence type="ECO:0000256" key="3">
    <source>
        <dbReference type="ARBA" id="ARBA00004910"/>
    </source>
</evidence>
<dbReference type="UniPathway" id="UPA00275">
    <property type="reaction ID" value="UER00401"/>
</dbReference>
<feature type="binding site" evidence="14">
    <location>
        <position position="291"/>
    </location>
    <ligand>
        <name>substrate</name>
    </ligand>
</feature>
<evidence type="ECO:0000256" key="8">
    <source>
        <dbReference type="ARBA" id="ARBA00022833"/>
    </source>
</evidence>
<keyword evidence="18" id="KW-1185">Reference proteome</keyword>
<comment type="similarity">
    <text evidence="4 12">In the N-terminal section; belongs to the cytidine and deoxycytidylate deaminase family.</text>
</comment>
<gene>
    <name evidence="17" type="primary">ribD</name>
    <name evidence="17" type="ORF">H9K75_13245</name>
</gene>
<dbReference type="InterPro" id="IPR050765">
    <property type="entry name" value="Riboflavin_Biosynth_HTPR"/>
</dbReference>
<evidence type="ECO:0000256" key="9">
    <source>
        <dbReference type="ARBA" id="ARBA00022857"/>
    </source>
</evidence>
<dbReference type="Proteomes" id="UP000516028">
    <property type="component" value="Chromosome"/>
</dbReference>
<dbReference type="CDD" id="cd01284">
    <property type="entry name" value="Riboflavin_deaminase-reductase"/>
    <property type="match status" value="1"/>
</dbReference>
<protein>
    <recommendedName>
        <fullName evidence="12">Riboflavin biosynthesis protein RibD</fullName>
    </recommendedName>
    <domain>
        <recommendedName>
            <fullName evidence="12">Diaminohydroxyphosphoribosylaminopyrimidine deaminase</fullName>
            <shortName evidence="12">DRAP deaminase</shortName>
            <ecNumber evidence="12">3.5.4.26</ecNumber>
        </recommendedName>
        <alternativeName>
            <fullName evidence="12">Riboflavin-specific deaminase</fullName>
        </alternativeName>
    </domain>
    <domain>
        <recommendedName>
            <fullName evidence="12">5-amino-6-(5-phosphoribosylamino)uracil reductase</fullName>
            <ecNumber evidence="12">1.1.1.193</ecNumber>
        </recommendedName>
        <alternativeName>
            <fullName evidence="12">HTP reductase</fullName>
        </alternativeName>
    </domain>
</protein>
<feature type="binding site" evidence="15">
    <location>
        <position position="83"/>
    </location>
    <ligand>
        <name>Zn(2+)</name>
        <dbReference type="ChEBI" id="CHEBI:29105"/>
        <note>catalytic</note>
    </ligand>
</feature>
<dbReference type="InterPro" id="IPR016193">
    <property type="entry name" value="Cytidine_deaminase-like"/>
</dbReference>
<dbReference type="GO" id="GO:0050661">
    <property type="term" value="F:NADP binding"/>
    <property type="evidence" value="ECO:0007669"/>
    <property type="project" value="InterPro"/>
</dbReference>
<dbReference type="NCBIfam" id="TIGR00227">
    <property type="entry name" value="ribD_Cterm"/>
    <property type="match status" value="1"/>
</dbReference>
<feature type="binding site" evidence="14">
    <location>
        <position position="196"/>
    </location>
    <ligand>
        <name>NADP(+)</name>
        <dbReference type="ChEBI" id="CHEBI:58349"/>
    </ligand>
</feature>
<evidence type="ECO:0000313" key="18">
    <source>
        <dbReference type="Proteomes" id="UP000516028"/>
    </source>
</evidence>
<comment type="cofactor">
    <cofactor evidence="12 15">
        <name>Zn(2+)</name>
        <dbReference type="ChEBI" id="CHEBI:29105"/>
    </cofactor>
    <text evidence="12 15">Binds 1 zinc ion.</text>
</comment>
<evidence type="ECO:0000256" key="7">
    <source>
        <dbReference type="ARBA" id="ARBA00022723"/>
    </source>
</evidence>
<keyword evidence="8 12" id="KW-0862">Zinc</keyword>
<sequence>MQQALALARNALFLSNPNPRVGCVIMSVDGRTELGAGFTQQAGGPHAEVMALRDAAARGSDVRGATAYVTLEPCSHHGRTGPCCDALIAAGIGKVVGAITDPNPRVAGQGFERLRAAGVKVEIDAAAGVLSRELNIGFFSRMSRGLPWVRLKAGMSLDGATALHDGQSQWITSEAARVDGHRWRAQACAILTGIGTVLGDDPLLNVRGVDTPRQPKLVIVDSELRTPPTAKLFDVPRDVLIYCAELDARRQSALEARGARIFHLPASNGQVDLQAVIRDLGQREINELHVEAGGTLNGALMQAQLIDECLLYLAPSILGNAQTAFSGMELTQLKDAPQLEYQQAALVGPDLRIQAIVAGHDRF</sequence>
<evidence type="ECO:0000313" key="17">
    <source>
        <dbReference type="EMBL" id="QNP50535.1"/>
    </source>
</evidence>
<comment type="catalytic activity">
    <reaction evidence="12">
        <text>2,5-diamino-6-hydroxy-4-(5-phosphoribosylamino)-pyrimidine + H2O + H(+) = 5-amino-6-(5-phospho-D-ribosylamino)uracil + NH4(+)</text>
        <dbReference type="Rhea" id="RHEA:21868"/>
        <dbReference type="ChEBI" id="CHEBI:15377"/>
        <dbReference type="ChEBI" id="CHEBI:15378"/>
        <dbReference type="ChEBI" id="CHEBI:28938"/>
        <dbReference type="ChEBI" id="CHEBI:58453"/>
        <dbReference type="ChEBI" id="CHEBI:58614"/>
        <dbReference type="EC" id="3.5.4.26"/>
    </reaction>
</comment>
<dbReference type="EC" id="3.5.4.26" evidence="12"/>
<feature type="binding site" evidence="14">
    <location>
        <position position="200"/>
    </location>
    <ligand>
        <name>NADP(+)</name>
        <dbReference type="ChEBI" id="CHEBI:58349"/>
    </ligand>
</feature>
<feature type="binding site" evidence="14">
    <location>
        <position position="154"/>
    </location>
    <ligand>
        <name>NADP(+)</name>
        <dbReference type="ChEBI" id="CHEBI:58349"/>
    </ligand>
</feature>
<evidence type="ECO:0000256" key="12">
    <source>
        <dbReference type="PIRNR" id="PIRNR006769"/>
    </source>
</evidence>
<dbReference type="EC" id="1.1.1.193" evidence="12"/>
<feature type="active site" description="Proton donor" evidence="13">
    <location>
        <position position="48"/>
    </location>
</feature>
<accession>A0A7H0GQG9</accession>
<keyword evidence="10 12" id="KW-0560">Oxidoreductase</keyword>
<feature type="binding site" evidence="14">
    <location>
        <position position="170"/>
    </location>
    <ligand>
        <name>NADP(+)</name>
        <dbReference type="ChEBI" id="CHEBI:58349"/>
    </ligand>
</feature>
<feature type="domain" description="CMP/dCMP-type deaminase" evidence="16">
    <location>
        <begin position="1"/>
        <end position="122"/>
    </location>
</feature>
<dbReference type="Pfam" id="PF00383">
    <property type="entry name" value="dCMP_cyt_deam_1"/>
    <property type="match status" value="1"/>
</dbReference>
<reference evidence="17 18" key="1">
    <citation type="submission" date="2020-08" db="EMBL/GenBank/DDBJ databases">
        <title>Genome sequence of Diaphorobacter aerolatus KACC 16536T.</title>
        <authorList>
            <person name="Hyun D.-W."/>
            <person name="Bae J.-W."/>
        </authorList>
    </citation>
    <scope>NUCLEOTIDE SEQUENCE [LARGE SCALE GENOMIC DNA]</scope>
    <source>
        <strain evidence="17 18">KACC 16536</strain>
    </source>
</reference>
<evidence type="ECO:0000256" key="2">
    <source>
        <dbReference type="ARBA" id="ARBA00004882"/>
    </source>
</evidence>
<evidence type="ECO:0000256" key="13">
    <source>
        <dbReference type="PIRSR" id="PIRSR006769-1"/>
    </source>
</evidence>
<organism evidence="17 18">
    <name type="scientific">Diaphorobacter aerolatus</name>
    <dbReference type="NCBI Taxonomy" id="1288495"/>
    <lineage>
        <taxon>Bacteria</taxon>
        <taxon>Pseudomonadati</taxon>
        <taxon>Pseudomonadota</taxon>
        <taxon>Betaproteobacteria</taxon>
        <taxon>Burkholderiales</taxon>
        <taxon>Comamonadaceae</taxon>
        <taxon>Diaphorobacter</taxon>
    </lineage>
</organism>
<dbReference type="PROSITE" id="PS00903">
    <property type="entry name" value="CYT_DCMP_DEAMINASES_1"/>
    <property type="match status" value="1"/>
</dbReference>
<comment type="catalytic activity">
    <reaction evidence="12">
        <text>5-amino-6-(5-phospho-D-ribitylamino)uracil + NADP(+) = 5-amino-6-(5-phospho-D-ribosylamino)uracil + NADPH + H(+)</text>
        <dbReference type="Rhea" id="RHEA:17845"/>
        <dbReference type="ChEBI" id="CHEBI:15378"/>
        <dbReference type="ChEBI" id="CHEBI:57783"/>
        <dbReference type="ChEBI" id="CHEBI:58349"/>
        <dbReference type="ChEBI" id="CHEBI:58421"/>
        <dbReference type="ChEBI" id="CHEBI:58453"/>
        <dbReference type="EC" id="1.1.1.193"/>
    </reaction>
</comment>
<evidence type="ECO:0000256" key="10">
    <source>
        <dbReference type="ARBA" id="ARBA00023002"/>
    </source>
</evidence>
<keyword evidence="11" id="KW-0511">Multifunctional enzyme</keyword>
<feature type="binding site" evidence="15">
    <location>
        <position position="46"/>
    </location>
    <ligand>
        <name>Zn(2+)</name>
        <dbReference type="ChEBI" id="CHEBI:29105"/>
        <note>catalytic</note>
    </ligand>
</feature>
<keyword evidence="9 12" id="KW-0521">NADP</keyword>
<dbReference type="InterPro" id="IPR002734">
    <property type="entry name" value="RibDG_C"/>
</dbReference>
<evidence type="ECO:0000256" key="5">
    <source>
        <dbReference type="ARBA" id="ARBA00007417"/>
    </source>
</evidence>
<dbReference type="KEGG" id="daer:H9K75_13245"/>
<comment type="pathway">
    <text evidence="2 12">Cofactor biosynthesis; riboflavin biosynthesis; 5-amino-6-(D-ribitylamino)uracil from GTP: step 2/4.</text>
</comment>
<name>A0A7H0GQG9_9BURK</name>
<dbReference type="Gene3D" id="3.40.140.10">
    <property type="entry name" value="Cytidine Deaminase, domain 2"/>
    <property type="match status" value="1"/>
</dbReference>
<feature type="binding site" evidence="14">
    <location>
        <position position="168"/>
    </location>
    <ligand>
        <name>substrate</name>
    </ligand>
</feature>
<dbReference type="InterPro" id="IPR002125">
    <property type="entry name" value="CMP_dCMP_dom"/>
</dbReference>
<feature type="binding site" evidence="14">
    <location>
        <position position="184"/>
    </location>
    <ligand>
        <name>substrate</name>
    </ligand>
</feature>
<dbReference type="GO" id="GO:0008835">
    <property type="term" value="F:diaminohydroxyphosphoribosylaminopyrimidine deaminase activity"/>
    <property type="evidence" value="ECO:0007669"/>
    <property type="project" value="UniProtKB-EC"/>
</dbReference>
<dbReference type="Pfam" id="PF01872">
    <property type="entry name" value="RibD_C"/>
    <property type="match status" value="1"/>
</dbReference>
<evidence type="ECO:0000256" key="1">
    <source>
        <dbReference type="ARBA" id="ARBA00002151"/>
    </source>
</evidence>
<feature type="binding site" evidence="14">
    <location>
        <position position="204"/>
    </location>
    <ligand>
        <name>substrate</name>
    </ligand>
</feature>
<dbReference type="PANTHER" id="PTHR38011:SF7">
    <property type="entry name" value="2,5-DIAMINO-6-RIBOSYLAMINO-4(3H)-PYRIMIDINONE 5'-PHOSPHATE REDUCTASE"/>
    <property type="match status" value="1"/>
</dbReference>
<dbReference type="InterPro" id="IPR024072">
    <property type="entry name" value="DHFR-like_dom_sf"/>
</dbReference>
<dbReference type="SUPFAM" id="SSF53927">
    <property type="entry name" value="Cytidine deaminase-like"/>
    <property type="match status" value="1"/>
</dbReference>
<evidence type="ECO:0000256" key="14">
    <source>
        <dbReference type="PIRSR" id="PIRSR006769-2"/>
    </source>
</evidence>
<dbReference type="SUPFAM" id="SSF53597">
    <property type="entry name" value="Dihydrofolate reductase-like"/>
    <property type="match status" value="1"/>
</dbReference>
<feature type="binding site" evidence="15">
    <location>
        <position position="74"/>
    </location>
    <ligand>
        <name>Zn(2+)</name>
        <dbReference type="ChEBI" id="CHEBI:29105"/>
        <note>catalytic</note>
    </ligand>
</feature>
<evidence type="ECO:0000259" key="16">
    <source>
        <dbReference type="PROSITE" id="PS51747"/>
    </source>
</evidence>
<feature type="binding site" evidence="14">
    <location>
        <position position="222"/>
    </location>
    <ligand>
        <name>NADP(+)</name>
        <dbReference type="ChEBI" id="CHEBI:58349"/>
    </ligand>
</feature>
<feature type="binding site" evidence="14">
    <location>
        <position position="207"/>
    </location>
    <ligand>
        <name>substrate</name>
    </ligand>
</feature>
<evidence type="ECO:0000256" key="15">
    <source>
        <dbReference type="PIRSR" id="PIRSR006769-3"/>
    </source>
</evidence>
<dbReference type="InterPro" id="IPR016192">
    <property type="entry name" value="APOBEC/CMP_deaminase_Zn-bd"/>
</dbReference>
<comment type="similarity">
    <text evidence="5 12">In the C-terminal section; belongs to the HTP reductase family.</text>
</comment>
<dbReference type="PANTHER" id="PTHR38011">
    <property type="entry name" value="DIHYDROFOLATE REDUCTASE FAMILY PROTEIN (AFU_ORTHOLOGUE AFUA_8G06820)"/>
    <property type="match status" value="1"/>
</dbReference>
<dbReference type="EMBL" id="CP060783">
    <property type="protein sequence ID" value="QNP50535.1"/>
    <property type="molecule type" value="Genomic_DNA"/>
</dbReference>
<dbReference type="PIRSF" id="PIRSF006769">
    <property type="entry name" value="RibD"/>
    <property type="match status" value="1"/>
</dbReference>
<dbReference type="InterPro" id="IPR004794">
    <property type="entry name" value="Eubact_RibD"/>
</dbReference>
<keyword evidence="6 12" id="KW-0686">Riboflavin biosynthesis</keyword>
<dbReference type="GO" id="GO:0008270">
    <property type="term" value="F:zinc ion binding"/>
    <property type="evidence" value="ECO:0007669"/>
    <property type="project" value="InterPro"/>
</dbReference>
<dbReference type="GO" id="GO:0008703">
    <property type="term" value="F:5-amino-6-(5-phosphoribosylamino)uracil reductase activity"/>
    <property type="evidence" value="ECO:0007669"/>
    <property type="project" value="UniProtKB-EC"/>
</dbReference>
<dbReference type="AlphaFoldDB" id="A0A7H0GQG9"/>
<dbReference type="Gene3D" id="3.40.430.10">
    <property type="entry name" value="Dihydrofolate Reductase, subunit A"/>
    <property type="match status" value="1"/>
</dbReference>
<comment type="pathway">
    <text evidence="3 12">Cofactor biosynthesis; riboflavin biosynthesis; 5-amino-6-(D-ribitylamino)uracil from GTP: step 3/4.</text>
</comment>